<dbReference type="Pfam" id="PF07433">
    <property type="entry name" value="DUF1513"/>
    <property type="match status" value="1"/>
</dbReference>
<dbReference type="RefSeq" id="WP_011567195.1">
    <property type="nucleotide sequence ID" value="NC_008209.1"/>
</dbReference>
<evidence type="ECO:0000313" key="2">
    <source>
        <dbReference type="EMBL" id="ABG30573.1"/>
    </source>
</evidence>
<dbReference type="PIRSF" id="PIRSF028101">
    <property type="entry name" value="UCP028101"/>
    <property type="match status" value="1"/>
</dbReference>
<dbReference type="InterPro" id="IPR006311">
    <property type="entry name" value="TAT_signal"/>
</dbReference>
<dbReference type="Gene3D" id="2.130.10.10">
    <property type="entry name" value="YVTN repeat-like/Quinoprotein amine dehydrogenase"/>
    <property type="match status" value="1"/>
</dbReference>
<dbReference type="eggNOG" id="COG3490">
    <property type="taxonomic scope" value="Bacteria"/>
</dbReference>
<keyword evidence="1" id="KW-0732">Signal</keyword>
<dbReference type="KEGG" id="rde:RD1_0905"/>
<feature type="chain" id="PRO_5004184096" description="Twin-arginine translocation pathway signal" evidence="1">
    <location>
        <begin position="24"/>
        <end position="364"/>
    </location>
</feature>
<dbReference type="InterPro" id="IPR008311">
    <property type="entry name" value="UCP028101"/>
</dbReference>
<dbReference type="PROSITE" id="PS51318">
    <property type="entry name" value="TAT"/>
    <property type="match status" value="1"/>
</dbReference>
<feature type="signal peptide" evidence="1">
    <location>
        <begin position="1"/>
        <end position="23"/>
    </location>
</feature>
<dbReference type="AlphaFoldDB" id="Q16BS0"/>
<sequence>MTSRRQFMAGMALASVAPSLTWAAVGNPVALTAAMDRDGAFLIVGLTAAGEIAFRQPLPARGHAAAAHPHLAEAVAIARRPGTFAKVVDCATGAIRQTIATPNNRHFYGHATFSLDGRLLYTTEQDIVSGQGRIGVWARSDGYKRVDEFPSGGIGPHEILTLASGDLAVANGGIRTHPETGRAKLNLDTMRPNLSILSPTGKLIDVAPVPADTHHNSLRHIAATMDGTIVCGFQWQGDPFAAPPLVAFYKGSGELVPAQFSDGATHGLDGYIGSVCTLGHTGFAASAPRGGRVLIFDETGTQTGTHRATDVCGLTSFAQGGSLATDGFGNVFDLAWQDMRLKRAHGLAFDNHLVSLSHGFSSST</sequence>
<keyword evidence="3" id="KW-1185">Reference proteome</keyword>
<organism evidence="2 3">
    <name type="scientific">Roseobacter denitrificans (strain ATCC 33942 / OCh 114)</name>
    <name type="common">Erythrobacter sp. (strain OCh 114)</name>
    <name type="synonym">Roseobacter denitrificans</name>
    <dbReference type="NCBI Taxonomy" id="375451"/>
    <lineage>
        <taxon>Bacteria</taxon>
        <taxon>Pseudomonadati</taxon>
        <taxon>Pseudomonadota</taxon>
        <taxon>Alphaproteobacteria</taxon>
        <taxon>Rhodobacterales</taxon>
        <taxon>Roseobacteraceae</taxon>
        <taxon>Roseobacter</taxon>
    </lineage>
</organism>
<reference evidence="2 3" key="1">
    <citation type="journal article" date="2007" name="J. Bacteriol.">
        <title>The complete genome sequence of Roseobacter denitrificans reveals a mixotrophic rather than photosynthetic metabolism.</title>
        <authorList>
            <person name="Swingley W.D."/>
            <person name="Sadekar S."/>
            <person name="Mastrian S.D."/>
            <person name="Matthies H.J."/>
            <person name="Hao J."/>
            <person name="Ramos H."/>
            <person name="Acharya C.R."/>
            <person name="Conrad A.L."/>
            <person name="Taylor H.L."/>
            <person name="Dejesa L.C."/>
            <person name="Shah M.K."/>
            <person name="O'huallachain M.E."/>
            <person name="Lince M.T."/>
            <person name="Blankenship R.E."/>
            <person name="Beatty J.T."/>
            <person name="Touchman J.W."/>
        </authorList>
    </citation>
    <scope>NUCLEOTIDE SEQUENCE [LARGE SCALE GENOMIC DNA]</scope>
    <source>
        <strain evidence="3">ATCC 33942 / OCh 114</strain>
    </source>
</reference>
<dbReference type="HOGENOM" id="CLU_047398_0_0_5"/>
<gene>
    <name evidence="2" type="ordered locus">RD1_0905</name>
</gene>
<dbReference type="EMBL" id="CP000362">
    <property type="protein sequence ID" value="ABG30573.1"/>
    <property type="molecule type" value="Genomic_DNA"/>
</dbReference>
<evidence type="ECO:0000313" key="3">
    <source>
        <dbReference type="Proteomes" id="UP000007029"/>
    </source>
</evidence>
<name>Q16BS0_ROSDO</name>
<accession>Q16BS0</accession>
<evidence type="ECO:0008006" key="4">
    <source>
        <dbReference type="Google" id="ProtNLM"/>
    </source>
</evidence>
<evidence type="ECO:0000256" key="1">
    <source>
        <dbReference type="SAM" id="SignalP"/>
    </source>
</evidence>
<dbReference type="Proteomes" id="UP000007029">
    <property type="component" value="Chromosome"/>
</dbReference>
<proteinExistence type="predicted"/>
<dbReference type="STRING" id="375451.RD1_0905"/>
<protein>
    <recommendedName>
        <fullName evidence="4">Twin-arginine translocation pathway signal</fullName>
    </recommendedName>
</protein>
<dbReference type="SUPFAM" id="SSF69322">
    <property type="entry name" value="Tricorn protease domain 2"/>
    <property type="match status" value="1"/>
</dbReference>
<dbReference type="InterPro" id="IPR015943">
    <property type="entry name" value="WD40/YVTN_repeat-like_dom_sf"/>
</dbReference>
<dbReference type="OrthoDB" id="5624218at2"/>